<dbReference type="EC" id="4.2.1.84" evidence="3"/>
<dbReference type="InterPro" id="IPR008990">
    <property type="entry name" value="Elect_transpt_acc-like_dom_sf"/>
</dbReference>
<keyword evidence="4" id="KW-1185">Reference proteome</keyword>
<feature type="region of interest" description="Disordered" evidence="1">
    <location>
        <begin position="1"/>
        <end position="22"/>
    </location>
</feature>
<keyword evidence="3" id="KW-0456">Lyase</keyword>
<reference evidence="3" key="1">
    <citation type="submission" date="2021-04" db="EMBL/GenBank/DDBJ databases">
        <authorList>
            <person name="Zhang D.-C."/>
        </authorList>
    </citation>
    <scope>NUCLEOTIDE SEQUENCE</scope>
    <source>
        <strain evidence="3">CGMCC 1.15697</strain>
    </source>
</reference>
<name>A0A8J7V354_9PROT</name>
<evidence type="ECO:0000313" key="3">
    <source>
        <dbReference type="EMBL" id="MBP5858030.1"/>
    </source>
</evidence>
<accession>A0A8J7V354</accession>
<dbReference type="InterPro" id="IPR024690">
    <property type="entry name" value="CN_hydtase_beta_dom_C"/>
</dbReference>
<proteinExistence type="predicted"/>
<evidence type="ECO:0000256" key="1">
    <source>
        <dbReference type="SAM" id="MobiDB-lite"/>
    </source>
</evidence>
<dbReference type="Proteomes" id="UP000672602">
    <property type="component" value="Unassembled WGS sequence"/>
</dbReference>
<dbReference type="GO" id="GO:0018822">
    <property type="term" value="F:nitrile hydratase activity"/>
    <property type="evidence" value="ECO:0007669"/>
    <property type="project" value="UniProtKB-EC"/>
</dbReference>
<dbReference type="RefSeq" id="WP_210682612.1">
    <property type="nucleotide sequence ID" value="NZ_JAGMWN010000006.1"/>
</dbReference>
<dbReference type="SUPFAM" id="SSF50090">
    <property type="entry name" value="Electron transport accessory proteins"/>
    <property type="match status" value="1"/>
</dbReference>
<sequence length="99" mass="11430">MTDSSDGAFPPGARVRVRRAHPPGHVRTPHYCRGHIGEVERLCGHFRNPEELAYGRADHAPLALYRVRFRQRDLWPDYAGAVDDSVEIELYEHWLEPAR</sequence>
<feature type="domain" description="Nitrile hydratase beta subunit" evidence="2">
    <location>
        <begin position="7"/>
        <end position="97"/>
    </location>
</feature>
<dbReference type="AlphaFoldDB" id="A0A8J7V354"/>
<evidence type="ECO:0000313" key="4">
    <source>
        <dbReference type="Proteomes" id="UP000672602"/>
    </source>
</evidence>
<organism evidence="3 4">
    <name type="scientific">Marivibrio halodurans</name>
    <dbReference type="NCBI Taxonomy" id="2039722"/>
    <lineage>
        <taxon>Bacteria</taxon>
        <taxon>Pseudomonadati</taxon>
        <taxon>Pseudomonadota</taxon>
        <taxon>Alphaproteobacteria</taxon>
        <taxon>Rhodospirillales</taxon>
        <taxon>Rhodospirillaceae</taxon>
        <taxon>Marivibrio</taxon>
    </lineage>
</organism>
<dbReference type="EMBL" id="JAGMWN010000006">
    <property type="protein sequence ID" value="MBP5858030.1"/>
    <property type="molecule type" value="Genomic_DNA"/>
</dbReference>
<dbReference type="Pfam" id="PF02211">
    <property type="entry name" value="NHase_beta_C"/>
    <property type="match status" value="1"/>
</dbReference>
<evidence type="ECO:0000259" key="2">
    <source>
        <dbReference type="Pfam" id="PF02211"/>
    </source>
</evidence>
<comment type="caution">
    <text evidence="3">The sequence shown here is derived from an EMBL/GenBank/DDBJ whole genome shotgun (WGS) entry which is preliminary data.</text>
</comment>
<gene>
    <name evidence="3" type="ORF">KAJ83_13510</name>
</gene>
<dbReference type="Gene3D" id="2.30.30.50">
    <property type="match status" value="1"/>
</dbReference>
<protein>
    <submittedName>
        <fullName evidence="3">Nitrile hydratase subunit beta</fullName>
        <ecNumber evidence="3">4.2.1.84</ecNumber>
    </submittedName>
</protein>